<dbReference type="GO" id="GO:0012505">
    <property type="term" value="C:endomembrane system"/>
    <property type="evidence" value="ECO:0007669"/>
    <property type="project" value="UniProtKB-SubCell"/>
</dbReference>
<dbReference type="InterPro" id="IPR051689">
    <property type="entry name" value="Sterol_desaturase/TMEM195"/>
</dbReference>
<proteinExistence type="predicted"/>
<feature type="transmembrane region" description="Helical" evidence="7">
    <location>
        <begin position="20"/>
        <end position="38"/>
    </location>
</feature>
<keyword evidence="4" id="KW-0560">Oxidoreductase</keyword>
<evidence type="ECO:0000256" key="2">
    <source>
        <dbReference type="ARBA" id="ARBA00022692"/>
    </source>
</evidence>
<evidence type="ECO:0000256" key="6">
    <source>
        <dbReference type="ARBA" id="ARBA00023136"/>
    </source>
</evidence>
<accession>A0AA90KJE2</accession>
<comment type="caution">
    <text evidence="9">The sequence shown here is derived from an EMBL/GenBank/DDBJ whole genome shotgun (WGS) entry which is preliminary data.</text>
</comment>
<dbReference type="PANTHER" id="PTHR21624:SF1">
    <property type="entry name" value="ALKYLGLYCEROL MONOOXYGENASE"/>
    <property type="match status" value="1"/>
</dbReference>
<dbReference type="EMBL" id="JABXJJ020000086">
    <property type="protein sequence ID" value="MDI5974505.1"/>
    <property type="molecule type" value="Genomic_DNA"/>
</dbReference>
<evidence type="ECO:0000259" key="8">
    <source>
        <dbReference type="Pfam" id="PF04116"/>
    </source>
</evidence>
<dbReference type="GO" id="GO:0008610">
    <property type="term" value="P:lipid biosynthetic process"/>
    <property type="evidence" value="ECO:0007669"/>
    <property type="project" value="InterPro"/>
</dbReference>
<feature type="transmembrane region" description="Helical" evidence="7">
    <location>
        <begin position="81"/>
        <end position="104"/>
    </location>
</feature>
<evidence type="ECO:0000256" key="4">
    <source>
        <dbReference type="ARBA" id="ARBA00023002"/>
    </source>
</evidence>
<evidence type="ECO:0000256" key="3">
    <source>
        <dbReference type="ARBA" id="ARBA00022989"/>
    </source>
</evidence>
<sequence length="298" mass="32375">MRKEKFGRSFFLFSNVLRWIAYPVLLLAVVSAATATLIEHADPGHVIALFQFGTIGYLWALERLIPYRADWHADGREVRCYGLYFLLTMAGGVLAQLLVSSVVARLAPPHSALPPGAEIPLALLTGSLAKYLFHRWSHRNPWLWRLHGVHHALNKVNVGNNGVNHLLDVALGQAVVQLCLAVIGFSKESVLCATLFALAQGYFVHANVDVRIGRLNHVLAGPEQHRLHHSTVLAEAGHYGADFAIWDHAFGSFTWRPGRTPASVGLRDPGAFPATGDVLASLLHPLRPAAGPGTGPSA</sequence>
<dbReference type="GO" id="GO:0050479">
    <property type="term" value="F:glyceryl-ether monooxygenase activity"/>
    <property type="evidence" value="ECO:0007669"/>
    <property type="project" value="TreeGrafter"/>
</dbReference>
<comment type="subcellular location">
    <subcellularLocation>
        <location evidence="1">Endomembrane system</location>
        <topology evidence="1">Multi-pass membrane protein</topology>
    </subcellularLocation>
</comment>
<gene>
    <name evidence="9" type="ORF">POF50_035035</name>
</gene>
<dbReference type="GO" id="GO:0006643">
    <property type="term" value="P:membrane lipid metabolic process"/>
    <property type="evidence" value="ECO:0007669"/>
    <property type="project" value="TreeGrafter"/>
</dbReference>
<keyword evidence="6 7" id="KW-0472">Membrane</keyword>
<feature type="transmembrane region" description="Helical" evidence="7">
    <location>
        <begin position="44"/>
        <end position="61"/>
    </location>
</feature>
<dbReference type="Pfam" id="PF04116">
    <property type="entry name" value="FA_hydroxylase"/>
    <property type="match status" value="1"/>
</dbReference>
<reference evidence="9" key="1">
    <citation type="submission" date="2023-05" db="EMBL/GenBank/DDBJ databases">
        <title>Streptantibioticus silvisoli sp. nov., acidotolerant actinomycetes 1 from pine litter.</title>
        <authorList>
            <person name="Swiecimska M."/>
            <person name="Golinska P."/>
            <person name="Sangal V."/>
            <person name="Wachnowicz B."/>
            <person name="Goodfellow M."/>
        </authorList>
    </citation>
    <scope>NUCLEOTIDE SEQUENCE</scope>
    <source>
        <strain evidence="9">SL13</strain>
    </source>
</reference>
<keyword evidence="5" id="KW-0443">Lipid metabolism</keyword>
<feature type="domain" description="Fatty acid hydroxylase" evidence="8">
    <location>
        <begin position="121"/>
        <end position="252"/>
    </location>
</feature>
<dbReference type="PANTHER" id="PTHR21624">
    <property type="entry name" value="STEROL DESATURASE-RELATED PROTEIN"/>
    <property type="match status" value="1"/>
</dbReference>
<protein>
    <submittedName>
        <fullName evidence="9">Sterol desaturase family protein</fullName>
    </submittedName>
</protein>
<evidence type="ECO:0000256" key="5">
    <source>
        <dbReference type="ARBA" id="ARBA00023098"/>
    </source>
</evidence>
<evidence type="ECO:0000313" key="9">
    <source>
        <dbReference type="EMBL" id="MDI5974505.1"/>
    </source>
</evidence>
<evidence type="ECO:0000256" key="1">
    <source>
        <dbReference type="ARBA" id="ARBA00004127"/>
    </source>
</evidence>
<name>A0AA90KJE2_9ACTN</name>
<dbReference type="GO" id="GO:0016020">
    <property type="term" value="C:membrane"/>
    <property type="evidence" value="ECO:0007669"/>
    <property type="project" value="GOC"/>
</dbReference>
<dbReference type="InterPro" id="IPR006694">
    <property type="entry name" value="Fatty_acid_hydroxylase"/>
</dbReference>
<organism evidence="9">
    <name type="scientific">Streptantibioticus silvisoli</name>
    <dbReference type="NCBI Taxonomy" id="2705255"/>
    <lineage>
        <taxon>Bacteria</taxon>
        <taxon>Bacillati</taxon>
        <taxon>Actinomycetota</taxon>
        <taxon>Actinomycetes</taxon>
        <taxon>Kitasatosporales</taxon>
        <taxon>Streptomycetaceae</taxon>
        <taxon>Streptantibioticus</taxon>
    </lineage>
</organism>
<keyword evidence="3 7" id="KW-1133">Transmembrane helix</keyword>
<evidence type="ECO:0000256" key="7">
    <source>
        <dbReference type="SAM" id="Phobius"/>
    </source>
</evidence>
<keyword evidence="2 7" id="KW-0812">Transmembrane</keyword>
<dbReference type="AlphaFoldDB" id="A0AA90KJE2"/>
<dbReference type="GO" id="GO:0005506">
    <property type="term" value="F:iron ion binding"/>
    <property type="evidence" value="ECO:0007669"/>
    <property type="project" value="InterPro"/>
</dbReference>